<accession>G2E0M7</accession>
<dbReference type="Proteomes" id="UP000004200">
    <property type="component" value="Unassembled WGS sequence"/>
</dbReference>
<evidence type="ECO:0000256" key="1">
    <source>
        <dbReference type="ARBA" id="ARBA00022741"/>
    </source>
</evidence>
<feature type="domain" description="CobW C-terminal" evidence="7">
    <location>
        <begin position="255"/>
        <end position="349"/>
    </location>
</feature>
<dbReference type="AlphaFoldDB" id="G2E0M7"/>
<dbReference type="GO" id="GO:0005737">
    <property type="term" value="C:cytoplasm"/>
    <property type="evidence" value="ECO:0007669"/>
    <property type="project" value="TreeGrafter"/>
</dbReference>
<evidence type="ECO:0000256" key="5">
    <source>
        <dbReference type="ARBA" id="ARBA00045658"/>
    </source>
</evidence>
<evidence type="ECO:0000313" key="9">
    <source>
        <dbReference type="Proteomes" id="UP000004200"/>
    </source>
</evidence>
<dbReference type="PANTHER" id="PTHR13748">
    <property type="entry name" value="COBW-RELATED"/>
    <property type="match status" value="1"/>
</dbReference>
<organism evidence="8 9">
    <name type="scientific">Thiorhodococcus drewsii AZ1</name>
    <dbReference type="NCBI Taxonomy" id="765913"/>
    <lineage>
        <taxon>Bacteria</taxon>
        <taxon>Pseudomonadati</taxon>
        <taxon>Pseudomonadota</taxon>
        <taxon>Gammaproteobacteria</taxon>
        <taxon>Chromatiales</taxon>
        <taxon>Chromatiaceae</taxon>
        <taxon>Thiorhodococcus</taxon>
    </lineage>
</organism>
<dbReference type="InterPro" id="IPR003495">
    <property type="entry name" value="CobW/HypB/UreG_nucleotide-bd"/>
</dbReference>
<dbReference type="GO" id="GO:0000166">
    <property type="term" value="F:nucleotide binding"/>
    <property type="evidence" value="ECO:0007669"/>
    <property type="project" value="UniProtKB-KW"/>
</dbReference>
<comment type="catalytic activity">
    <reaction evidence="6">
        <text>GTP + H2O = GDP + phosphate + H(+)</text>
        <dbReference type="Rhea" id="RHEA:19669"/>
        <dbReference type="ChEBI" id="CHEBI:15377"/>
        <dbReference type="ChEBI" id="CHEBI:15378"/>
        <dbReference type="ChEBI" id="CHEBI:37565"/>
        <dbReference type="ChEBI" id="CHEBI:43474"/>
        <dbReference type="ChEBI" id="CHEBI:58189"/>
    </reaction>
    <physiologicalReaction direction="left-to-right" evidence="6">
        <dbReference type="Rhea" id="RHEA:19670"/>
    </physiologicalReaction>
</comment>
<evidence type="ECO:0000313" key="8">
    <source>
        <dbReference type="EMBL" id="EGV31649.1"/>
    </source>
</evidence>
<dbReference type="Pfam" id="PF02492">
    <property type="entry name" value="cobW"/>
    <property type="match status" value="1"/>
</dbReference>
<dbReference type="EMBL" id="AFWT01000011">
    <property type="protein sequence ID" value="EGV31649.1"/>
    <property type="molecule type" value="Genomic_DNA"/>
</dbReference>
<comment type="similarity">
    <text evidence="4">Belongs to the SIMIBI class G3E GTPase family. ZNG1 subfamily.</text>
</comment>
<keyword evidence="3" id="KW-0143">Chaperone</keyword>
<dbReference type="OrthoDB" id="9808822at2"/>
<keyword evidence="9" id="KW-1185">Reference proteome</keyword>
<sequence length="371" mass="40519">MPESLIPVTLLTGFLGSGKTTVLNHLVRRPGLARTLVIINEFGEVGLDHLLMSRLPDDSVVEMSSGCLCCTIRGDLVSTLKDAHWRFSRGGESQFDRVVIETTGLADPAPIVQTLMTVGVITRRYRFDGVVTTVDLTNAERTLDTQPEALKQAAMADCLLLTKADLAEPAAVTALEQRLLAINPSARRLRVHNGAVAPDSLFGLGLFDPATKIPDVARWLNEEAFLDAQDAHGHDAHLGHGHHHDHDLNRHDERIGAFCLVLDQPLDSGLIDAWLDQQLSLCGRDMLRIKGILNVQGRSGPLVIQGVQHVRHPTMELPAWPSDDRRSKLVFITRGIARETIEASLGAFINAWQQGETSPVGAGKDRQANPT</sequence>
<evidence type="ECO:0000256" key="3">
    <source>
        <dbReference type="ARBA" id="ARBA00023186"/>
    </source>
</evidence>
<gene>
    <name evidence="8" type="ORF">ThidrDRAFT_1850</name>
</gene>
<dbReference type="PANTHER" id="PTHR13748:SF62">
    <property type="entry name" value="COBW DOMAIN-CONTAINING PROTEIN"/>
    <property type="match status" value="1"/>
</dbReference>
<dbReference type="SUPFAM" id="SSF52540">
    <property type="entry name" value="P-loop containing nucleoside triphosphate hydrolases"/>
    <property type="match status" value="1"/>
</dbReference>
<dbReference type="InterPro" id="IPR036627">
    <property type="entry name" value="CobW-likC_sf"/>
</dbReference>
<reference evidence="8 9" key="1">
    <citation type="submission" date="2011-06" db="EMBL/GenBank/DDBJ databases">
        <title>The draft genome of Thiorhodococcus drewsii AZ1.</title>
        <authorList>
            <consortium name="US DOE Joint Genome Institute (JGI-PGF)"/>
            <person name="Lucas S."/>
            <person name="Han J."/>
            <person name="Lapidus A."/>
            <person name="Cheng J.-F."/>
            <person name="Goodwin L."/>
            <person name="Pitluck S."/>
            <person name="Peters L."/>
            <person name="Land M.L."/>
            <person name="Hauser L."/>
            <person name="Vogl K."/>
            <person name="Liu Z."/>
            <person name="Imhoff J."/>
            <person name="Thiel V."/>
            <person name="Frigaard N.-U."/>
            <person name="Bryant D.A."/>
            <person name="Woyke T.J."/>
        </authorList>
    </citation>
    <scope>NUCLEOTIDE SEQUENCE [LARGE SCALE GENOMIC DNA]</scope>
    <source>
        <strain evidence="8 9">AZ1</strain>
    </source>
</reference>
<dbReference type="InterPro" id="IPR051316">
    <property type="entry name" value="Zinc-reg_GTPase_activator"/>
</dbReference>
<dbReference type="eggNOG" id="COG0523">
    <property type="taxonomic scope" value="Bacteria"/>
</dbReference>
<dbReference type="CDD" id="cd03112">
    <property type="entry name" value="CobW-like"/>
    <property type="match status" value="1"/>
</dbReference>
<dbReference type="Gene3D" id="3.40.50.300">
    <property type="entry name" value="P-loop containing nucleotide triphosphate hydrolases"/>
    <property type="match status" value="1"/>
</dbReference>
<dbReference type="GO" id="GO:0016787">
    <property type="term" value="F:hydrolase activity"/>
    <property type="evidence" value="ECO:0007669"/>
    <property type="project" value="UniProtKB-KW"/>
</dbReference>
<protein>
    <submittedName>
        <fullName evidence="8">Cobalamin synthesis protein P47K</fullName>
    </submittedName>
</protein>
<comment type="function">
    <text evidence="5">Zinc chaperone that directly transfers zinc cofactor to target proteins, thereby activating them. Zinc is transferred from the CXCC motif in the GTPase domain to the zinc binding site in target proteins in a process requiring GTP hydrolysis.</text>
</comment>
<comment type="caution">
    <text evidence="8">The sequence shown here is derived from an EMBL/GenBank/DDBJ whole genome shotgun (WGS) entry which is preliminary data.</text>
</comment>
<proteinExistence type="inferred from homology"/>
<evidence type="ECO:0000256" key="6">
    <source>
        <dbReference type="ARBA" id="ARBA00049117"/>
    </source>
</evidence>
<evidence type="ECO:0000259" key="7">
    <source>
        <dbReference type="SMART" id="SM00833"/>
    </source>
</evidence>
<evidence type="ECO:0000256" key="2">
    <source>
        <dbReference type="ARBA" id="ARBA00022801"/>
    </source>
</evidence>
<dbReference type="SUPFAM" id="SSF90002">
    <property type="entry name" value="Hypothetical protein YjiA, C-terminal domain"/>
    <property type="match status" value="1"/>
</dbReference>
<keyword evidence="1" id="KW-0547">Nucleotide-binding</keyword>
<evidence type="ECO:0000256" key="4">
    <source>
        <dbReference type="ARBA" id="ARBA00034320"/>
    </source>
</evidence>
<dbReference type="PATRIC" id="fig|765913.3.peg.1877"/>
<dbReference type="SMART" id="SM00833">
    <property type="entry name" value="CobW_C"/>
    <property type="match status" value="1"/>
</dbReference>
<dbReference type="Pfam" id="PF07683">
    <property type="entry name" value="CobW_C"/>
    <property type="match status" value="1"/>
</dbReference>
<dbReference type="Gene3D" id="3.30.1220.10">
    <property type="entry name" value="CobW-like, C-terminal domain"/>
    <property type="match status" value="1"/>
</dbReference>
<dbReference type="STRING" id="765913.ThidrDRAFT_1850"/>
<dbReference type="InterPro" id="IPR027417">
    <property type="entry name" value="P-loop_NTPase"/>
</dbReference>
<dbReference type="InterPro" id="IPR011629">
    <property type="entry name" value="CobW-like_C"/>
</dbReference>
<dbReference type="RefSeq" id="WP_007040564.1">
    <property type="nucleotide sequence ID" value="NZ_AFWT01000011.1"/>
</dbReference>
<keyword evidence="2" id="KW-0378">Hydrolase</keyword>
<name>G2E0M7_9GAMM</name>